<name>A0A2A9DPQ5_9CORY</name>
<dbReference type="GO" id="GO:0016787">
    <property type="term" value="F:hydrolase activity"/>
    <property type="evidence" value="ECO:0007669"/>
    <property type="project" value="UniProtKB-KW"/>
</dbReference>
<accession>A0A2A9DPQ5</accession>
<dbReference type="Proteomes" id="UP000221653">
    <property type="component" value="Unassembled WGS sequence"/>
</dbReference>
<reference evidence="3 4" key="1">
    <citation type="submission" date="2017-10" db="EMBL/GenBank/DDBJ databases">
        <title>Sequencing the genomes of 1000 actinobacteria strains.</title>
        <authorList>
            <person name="Klenk H.-P."/>
        </authorList>
    </citation>
    <scope>NUCLEOTIDE SEQUENCE [LARGE SCALE GENOMIC DNA]</scope>
    <source>
        <strain evidence="3 4">DSM 20688</strain>
    </source>
</reference>
<dbReference type="Pfam" id="PF00795">
    <property type="entry name" value="CN_hydrolase"/>
    <property type="match status" value="1"/>
</dbReference>
<proteinExistence type="inferred from homology"/>
<keyword evidence="3" id="KW-0378">Hydrolase</keyword>
<evidence type="ECO:0000259" key="2">
    <source>
        <dbReference type="PROSITE" id="PS50263"/>
    </source>
</evidence>
<dbReference type="PANTHER" id="PTHR23088:SF27">
    <property type="entry name" value="DEAMINATED GLUTATHIONE AMIDASE"/>
    <property type="match status" value="1"/>
</dbReference>
<dbReference type="OrthoDB" id="9811121at2"/>
<dbReference type="PANTHER" id="PTHR23088">
    <property type="entry name" value="NITRILASE-RELATED"/>
    <property type="match status" value="1"/>
</dbReference>
<comment type="caution">
    <text evidence="3">The sequence shown here is derived from an EMBL/GenBank/DDBJ whole genome shotgun (WGS) entry which is preliminary data.</text>
</comment>
<gene>
    <name evidence="3" type="ORF">ATK06_0979</name>
</gene>
<sequence length="260" mass="27590">MKIALVQFDAGNVTADNARRAAARVAEAAGAGAELIVFPEATSQGFGTGRLDTQAQGRDGEFAQTLEAAALEHGVTVIAGMFEPADTVGTVNRVYNTALIAGRTRGAYRKIHTYDAFNFAESDTVRPGSRQVIHQIAGVQVGVAICFDLRFPALFQDLARAGAQVIVVPTSWAHGPGKLRQLRTLVSARALDTGAFVAMCDMAKPHDLDPEDSAPRGIGHSMVAAPDGEIIAEAGEDAQILYVDVDPEDVEKQRKILPIL</sequence>
<evidence type="ECO:0000313" key="3">
    <source>
        <dbReference type="EMBL" id="PFG27899.1"/>
    </source>
</evidence>
<protein>
    <submittedName>
        <fullName evidence="3">Putative amidohydrolase</fullName>
    </submittedName>
</protein>
<dbReference type="InterPro" id="IPR003010">
    <property type="entry name" value="C-N_Hydrolase"/>
</dbReference>
<evidence type="ECO:0000256" key="1">
    <source>
        <dbReference type="ARBA" id="ARBA00010613"/>
    </source>
</evidence>
<dbReference type="SUPFAM" id="SSF56317">
    <property type="entry name" value="Carbon-nitrogen hydrolase"/>
    <property type="match status" value="1"/>
</dbReference>
<feature type="domain" description="CN hydrolase" evidence="2">
    <location>
        <begin position="1"/>
        <end position="247"/>
    </location>
</feature>
<comment type="similarity">
    <text evidence="1">Belongs to the carbon-nitrogen hydrolase superfamily. NIT1/NIT2 family.</text>
</comment>
<organism evidence="3 4">
    <name type="scientific">Corynebacterium renale</name>
    <dbReference type="NCBI Taxonomy" id="1724"/>
    <lineage>
        <taxon>Bacteria</taxon>
        <taxon>Bacillati</taxon>
        <taxon>Actinomycetota</taxon>
        <taxon>Actinomycetes</taxon>
        <taxon>Mycobacteriales</taxon>
        <taxon>Corynebacteriaceae</taxon>
        <taxon>Corynebacterium</taxon>
    </lineage>
</organism>
<dbReference type="InterPro" id="IPR036526">
    <property type="entry name" value="C-N_Hydrolase_sf"/>
</dbReference>
<evidence type="ECO:0000313" key="4">
    <source>
        <dbReference type="Proteomes" id="UP000221653"/>
    </source>
</evidence>
<dbReference type="Gene3D" id="3.60.110.10">
    <property type="entry name" value="Carbon-nitrogen hydrolase"/>
    <property type="match status" value="1"/>
</dbReference>
<dbReference type="AlphaFoldDB" id="A0A2A9DPQ5"/>
<dbReference type="EMBL" id="PDJF01000001">
    <property type="protein sequence ID" value="PFG27899.1"/>
    <property type="molecule type" value="Genomic_DNA"/>
</dbReference>
<dbReference type="RefSeq" id="WP_048380982.1">
    <property type="nucleotide sequence ID" value="NZ_LDYE01000008.1"/>
</dbReference>
<keyword evidence="4" id="KW-1185">Reference proteome</keyword>
<dbReference type="STRING" id="1724.GCA_001044175_02377"/>
<dbReference type="PROSITE" id="PS50263">
    <property type="entry name" value="CN_HYDROLASE"/>
    <property type="match status" value="1"/>
</dbReference>